<evidence type="ECO:0000313" key="2">
    <source>
        <dbReference type="EMBL" id="WEB45482.1"/>
    </source>
</evidence>
<dbReference type="RefSeq" id="WP_275305703.1">
    <property type="nucleotide sequence ID" value="NZ_CP095749.1"/>
</dbReference>
<sequence>MLEDLSADADAEGVELSGAHQCRVQAVGATVTFTGRREAYAETHPHLAIAGLISDGFARRATRRKNIIEEVLTRQASCWVPRELSYSARNLFSFLSPGSPVLPRQS</sequence>
<proteinExistence type="predicted"/>
<dbReference type="EMBL" id="CP095749">
    <property type="protein sequence ID" value="WEB37940.1"/>
    <property type="molecule type" value="Genomic_DNA"/>
</dbReference>
<gene>
    <name evidence="1" type="ORF">MOV08_00440</name>
    <name evidence="2" type="ORF">MOV08_43525</name>
</gene>
<keyword evidence="3" id="KW-1185">Reference proteome</keyword>
<dbReference type="Proteomes" id="UP001218629">
    <property type="component" value="Chromosome"/>
</dbReference>
<reference evidence="2 3" key="1">
    <citation type="submission" date="2022-03" db="EMBL/GenBank/DDBJ databases">
        <title>Streptomyces yunnanensis P86,complete genome.</title>
        <authorList>
            <person name="Chen S."/>
            <person name="Zhang Q."/>
        </authorList>
    </citation>
    <scope>NUCLEOTIDE SEQUENCE [LARGE SCALE GENOMIC DNA]</scope>
    <source>
        <strain evidence="2 3">P86</strain>
    </source>
</reference>
<protein>
    <submittedName>
        <fullName evidence="2">Uncharacterized protein</fullName>
    </submittedName>
</protein>
<dbReference type="EMBL" id="CP095749">
    <property type="protein sequence ID" value="WEB45482.1"/>
    <property type="molecule type" value="Genomic_DNA"/>
</dbReference>
<name>A0ABY8API5_9ACTN</name>
<evidence type="ECO:0000313" key="3">
    <source>
        <dbReference type="Proteomes" id="UP001218629"/>
    </source>
</evidence>
<organism evidence="2 3">
    <name type="scientific">Streptomyces yunnanensis</name>
    <dbReference type="NCBI Taxonomy" id="156453"/>
    <lineage>
        <taxon>Bacteria</taxon>
        <taxon>Bacillati</taxon>
        <taxon>Actinomycetota</taxon>
        <taxon>Actinomycetes</taxon>
        <taxon>Kitasatosporales</taxon>
        <taxon>Streptomycetaceae</taxon>
        <taxon>Streptomyces</taxon>
    </lineage>
</organism>
<evidence type="ECO:0000313" key="1">
    <source>
        <dbReference type="EMBL" id="WEB37940.1"/>
    </source>
</evidence>
<accession>A0ABY8API5</accession>